<feature type="region of interest" description="Disordered" evidence="4">
    <location>
        <begin position="267"/>
        <end position="361"/>
    </location>
</feature>
<dbReference type="RefSeq" id="XP_017991736.1">
    <property type="nucleotide sequence ID" value="XM_018138182.1"/>
</dbReference>
<dbReference type="PRINTS" id="PR01415">
    <property type="entry name" value="ANKYRIN"/>
</dbReference>
<dbReference type="InterPro" id="IPR036770">
    <property type="entry name" value="Ankyrin_rpt-contain_sf"/>
</dbReference>
<feature type="compositionally biased region" description="Polar residues" evidence="4">
    <location>
        <begin position="33"/>
        <end position="42"/>
    </location>
</feature>
<feature type="compositionally biased region" description="Pro residues" evidence="4">
    <location>
        <begin position="16"/>
        <end position="25"/>
    </location>
</feature>
<comment type="caution">
    <text evidence="5">The sequence shown here is derived from an EMBL/GenBank/DDBJ whole genome shotgun (WGS) entry which is preliminary data.</text>
</comment>
<dbReference type="Gene3D" id="1.25.40.20">
    <property type="entry name" value="Ankyrin repeat-containing domain"/>
    <property type="match status" value="1"/>
</dbReference>
<dbReference type="EMBL" id="LGAV01000004">
    <property type="protein sequence ID" value="KOS14104.1"/>
    <property type="molecule type" value="Genomic_DNA"/>
</dbReference>
<feature type="compositionally biased region" description="Polar residues" evidence="4">
    <location>
        <begin position="286"/>
        <end position="300"/>
    </location>
</feature>
<dbReference type="AlphaFoldDB" id="A0A0M8MTM4"/>
<evidence type="ECO:0000256" key="3">
    <source>
        <dbReference type="PROSITE-ProRule" id="PRU00023"/>
    </source>
</evidence>
<dbReference type="STRING" id="77020.A0A0M8MTM4"/>
<evidence type="ECO:0000256" key="1">
    <source>
        <dbReference type="ARBA" id="ARBA00022737"/>
    </source>
</evidence>
<proteinExistence type="predicted"/>
<dbReference type="Proteomes" id="UP000037751">
    <property type="component" value="Unassembled WGS sequence"/>
</dbReference>
<dbReference type="PROSITE" id="PS50088">
    <property type="entry name" value="ANK_REPEAT"/>
    <property type="match status" value="2"/>
</dbReference>
<keyword evidence="6" id="KW-1185">Reference proteome</keyword>
<dbReference type="Pfam" id="PF00023">
    <property type="entry name" value="Ank"/>
    <property type="match status" value="1"/>
</dbReference>
<name>A0A0M8MTM4_9BASI</name>
<feature type="repeat" description="ANK" evidence="3">
    <location>
        <begin position="117"/>
        <end position="149"/>
    </location>
</feature>
<feature type="region of interest" description="Disordered" evidence="4">
    <location>
        <begin position="1"/>
        <end position="46"/>
    </location>
</feature>
<keyword evidence="1" id="KW-0677">Repeat</keyword>
<keyword evidence="2 3" id="KW-0040">ANK repeat</keyword>
<dbReference type="PANTHER" id="PTHR24173">
    <property type="entry name" value="ANKYRIN REPEAT CONTAINING"/>
    <property type="match status" value="1"/>
</dbReference>
<evidence type="ECO:0000256" key="4">
    <source>
        <dbReference type="SAM" id="MobiDB-lite"/>
    </source>
</evidence>
<feature type="region of interest" description="Disordered" evidence="4">
    <location>
        <begin position="497"/>
        <end position="518"/>
    </location>
</feature>
<sequence length="518" mass="53628">MRRTGGRHGVVGLRPASPPPPPPPATTTTTTTNGDVSSSDTPAPSLGLHRAASLGNAPHVLYALENGQPANDVLHGITPLHVAACMGHTACCHLLLRYGADVNAPKGKSKAPGPGIEGSTPLHFAAANGHTDVVRLLLAYGAQTHALDRDHQTPEMLSVASQHPACVSLLRSGASTEAWDGISPLIHSPSSWSDGPSRPPSREPTPSWQHKSPATLPHDVLPKKDSPALASTMAPSPGPDTRRRTSIPTFLEKASHPAASIRAALFSSSTPPAPSMSPAPGRSEDAPSTSWTSRMSNRASLTHLFRRSVQSPDDVGTDAEAPRAVRMSKTESGGFVRNRARSKSSASVSTSTPPPATPLWPALGSPIPKWWLHNSPDVHRWPASTAPEAAHRLRSNSVSVSQPSSSDEATRRTRASSDAASKPPVLPMGPPSLAPAAVPRDIARAPSTSPLPPPILPSDLAGLPDLKEASTASASASASAPAPARSALAMYLAQVGSTLPPTSAPASRFAEKAPPTSL</sequence>
<feature type="compositionally biased region" description="Pro residues" evidence="4">
    <location>
        <begin position="424"/>
        <end position="433"/>
    </location>
</feature>
<feature type="compositionally biased region" description="Low complexity" evidence="4">
    <location>
        <begin position="395"/>
        <end position="406"/>
    </location>
</feature>
<dbReference type="PROSITE" id="PS50297">
    <property type="entry name" value="ANK_REP_REGION"/>
    <property type="match status" value="2"/>
</dbReference>
<dbReference type="Pfam" id="PF12796">
    <property type="entry name" value="Ank_2"/>
    <property type="match status" value="1"/>
</dbReference>
<accession>A0A0M8MTM4</accession>
<dbReference type="InterPro" id="IPR002110">
    <property type="entry name" value="Ankyrin_rpt"/>
</dbReference>
<dbReference type="SUPFAM" id="SSF48403">
    <property type="entry name" value="Ankyrin repeat"/>
    <property type="match status" value="1"/>
</dbReference>
<feature type="region of interest" description="Disordered" evidence="4">
    <location>
        <begin position="386"/>
        <end position="483"/>
    </location>
</feature>
<gene>
    <name evidence="5" type="ORF">Malapachy_3722</name>
</gene>
<organism evidence="5 6">
    <name type="scientific">Malassezia pachydermatis</name>
    <dbReference type="NCBI Taxonomy" id="77020"/>
    <lineage>
        <taxon>Eukaryota</taxon>
        <taxon>Fungi</taxon>
        <taxon>Dikarya</taxon>
        <taxon>Basidiomycota</taxon>
        <taxon>Ustilaginomycotina</taxon>
        <taxon>Malasseziomycetes</taxon>
        <taxon>Malasseziales</taxon>
        <taxon>Malasseziaceae</taxon>
        <taxon>Malassezia</taxon>
    </lineage>
</organism>
<dbReference type="GeneID" id="28730058"/>
<evidence type="ECO:0000313" key="5">
    <source>
        <dbReference type="EMBL" id="KOS14104.1"/>
    </source>
</evidence>
<dbReference type="PANTHER" id="PTHR24173:SF74">
    <property type="entry name" value="ANKYRIN REPEAT DOMAIN-CONTAINING PROTEIN 16"/>
    <property type="match status" value="1"/>
</dbReference>
<feature type="region of interest" description="Disordered" evidence="4">
    <location>
        <begin position="187"/>
        <end position="245"/>
    </location>
</feature>
<feature type="compositionally biased region" description="Low complexity" evidence="4">
    <location>
        <begin position="469"/>
        <end position="483"/>
    </location>
</feature>
<dbReference type="OrthoDB" id="194358at2759"/>
<evidence type="ECO:0000313" key="6">
    <source>
        <dbReference type="Proteomes" id="UP000037751"/>
    </source>
</evidence>
<dbReference type="SMART" id="SM00248">
    <property type="entry name" value="ANK"/>
    <property type="match status" value="3"/>
</dbReference>
<feature type="repeat" description="ANK" evidence="3">
    <location>
        <begin position="75"/>
        <end position="107"/>
    </location>
</feature>
<evidence type="ECO:0000256" key="2">
    <source>
        <dbReference type="ARBA" id="ARBA00023043"/>
    </source>
</evidence>
<reference evidence="5 6" key="1">
    <citation type="submission" date="2015-07" db="EMBL/GenBank/DDBJ databases">
        <title>Draft Genome Sequence of Malassezia furfur CBS1878 and Malassezia pachydermatis CBS1879.</title>
        <authorList>
            <person name="Triana S."/>
            <person name="Ohm R."/>
            <person name="Gonzalez A."/>
            <person name="DeCock H."/>
            <person name="Restrepo S."/>
            <person name="Celis A."/>
        </authorList>
    </citation>
    <scope>NUCLEOTIDE SEQUENCE [LARGE SCALE GENOMIC DNA]</scope>
    <source>
        <strain evidence="5 6">CBS 1879</strain>
    </source>
</reference>
<protein>
    <submittedName>
        <fullName evidence="5">Ankyrin repeat protein</fullName>
    </submittedName>
</protein>
<dbReference type="VEuPathDB" id="FungiDB:Malapachy_3722"/>